<dbReference type="PANTHER" id="PTHR12266:SF0">
    <property type="entry name" value="MITOCHONDRIAL SODIUM_CALCIUM EXCHANGER PROTEIN"/>
    <property type="match status" value="1"/>
</dbReference>
<comment type="similarity">
    <text evidence="12">Belongs to the CWC16 family. YJU2 subfamily.</text>
</comment>
<feature type="transmembrane region" description="Helical" evidence="15">
    <location>
        <begin position="2238"/>
        <end position="2256"/>
    </location>
</feature>
<dbReference type="InterPro" id="IPR051359">
    <property type="entry name" value="CaCA_antiporter"/>
</dbReference>
<dbReference type="GO" id="GO:0031418">
    <property type="term" value="F:L-ascorbic acid binding"/>
    <property type="evidence" value="ECO:0007669"/>
    <property type="project" value="InterPro"/>
</dbReference>
<feature type="region of interest" description="Disordered" evidence="14">
    <location>
        <begin position="1809"/>
        <end position="1838"/>
    </location>
</feature>
<accession>A0A2P6V9Q7</accession>
<keyword evidence="10" id="KW-0739">Sodium transport</keyword>
<dbReference type="GO" id="GO:0008324">
    <property type="term" value="F:monoatomic cation transmembrane transporter activity"/>
    <property type="evidence" value="ECO:0007669"/>
    <property type="project" value="TreeGrafter"/>
</dbReference>
<keyword evidence="3" id="KW-0813">Transport</keyword>
<dbReference type="InterPro" id="IPR007590">
    <property type="entry name" value="Saf4/Yju2"/>
</dbReference>
<dbReference type="PANTHER" id="PTHR12266">
    <property type="entry name" value="NA+/CA2+ K+ INDEPENDENT EXCHANGER"/>
    <property type="match status" value="1"/>
</dbReference>
<feature type="region of interest" description="Disordered" evidence="14">
    <location>
        <begin position="1089"/>
        <end position="1182"/>
    </location>
</feature>
<comment type="cofactor">
    <cofactor evidence="1">
        <name>L-ascorbate</name>
        <dbReference type="ChEBI" id="CHEBI:38290"/>
    </cofactor>
</comment>
<feature type="transmembrane region" description="Helical" evidence="15">
    <location>
        <begin position="2168"/>
        <end position="2187"/>
    </location>
</feature>
<dbReference type="InterPro" id="IPR057444">
    <property type="entry name" value="Znf-CCCH_AtC3H23-like"/>
</dbReference>
<evidence type="ECO:0000313" key="18">
    <source>
        <dbReference type="Proteomes" id="UP000239649"/>
    </source>
</evidence>
<dbReference type="SMART" id="SM00702">
    <property type="entry name" value="P4Hc"/>
    <property type="match status" value="1"/>
</dbReference>
<evidence type="ECO:0000256" key="13">
    <source>
        <dbReference type="PROSITE-ProRule" id="PRU00723"/>
    </source>
</evidence>
<sequence length="2261" mass="236205">MPRAKKVRSEDKQMKVRMMLPMTVRCNVCGTFMYKGTKFNTRMEDVRGETYLGIKIFRFYYRCTHCSAEFCMKTDPKNADYQLEAGATRNYEPWREKEKVTSAAVVQREEEEKGNAMKALENRTLDSRREMDILNALDEMKSLKARHERVDTEAAIAALKRSAAAEETVDLAEEDEKAVRQMLLQRAGFVRRLSDSDEDDAAAAAGGGAAAAARAAGASGAAGGRPPTARMRGAAVAPAAAALWDEELSEASEDTGIDGDAFMQQQFAAARAAAVDAHAGGGAAAAAQQAEQADGGDGEVQGGAAPASEQQQRRPAAAASAAAAKPKPVEKPPPALPKFGARPVAVVVKRKAEGDAAGGKPAKQAAAAAGGGSDSDGSAGGGMGGLLAGYGSSMVDNVLGEPASAALRAEVAALRGSMHKNCTHLVAGGATGLLEKEHVWEAELMLAATQALAPLAAQLQNDATLRVMLSVLMLELSLQSQAIKLQWNAGGGWGGPFAEKEGEGHGGCFPMHFDTDSSLDTRRVTTIWYLNPGWRPGDGGELRVYPFPQSPVDIAPLNDRMVLFSSQRMLHRVLPSQAERYCFTIWLSEGGARRPGGAPASGSDGGGLGGGGGAVQRQRAELRRALATDQPLGTEEAWHLARHPELFKHAVKWLFRAEWERSLRESHPAGPALEQALAQFRREIGVMERALAPLLPALAAGPPAGGLPPLACSELRPDSRPPAEAMAQPAGAGLSLEQDYGGDEEAMYKSDAFRMSCMKVLPCSKRFVHDWTECPFAHPQEKARRRDPRVHNYTGIACPSMKKEGCCAFGDHCPYAHNVFEYWLHPTRYRTQLCNDGSNCKRKICFFAHSLDELRVPACKPFVSPEALAGAAASAAADAEAKRKAATVGSPLSAFASLSPSPQRSPMDALRAAQAEASARLSSASMAGPASPSTTDESAAALGSSPADAAVHAALQQLSGAGFSSQEQQVIELVTSLLAQDKVSAEQAASILQQMLPSDALSHLQAHLSTPRASRDLSEAGRLSDSGRYSDPRSESGAAGVVPRSGYEPAQAMGSPRVGVPQAFSLEQVAAMQAAQNMGINFPSGGMPLGAQMSGGAPGLEPRMSMDSMRSSFDTGAGATLPATRSSSSSSASEDGAPQQGRQQGRQPGPAHGEAAAAQQQPQQPQRLRPSTDAALRRMSAEEAVGSAAQQQAALAAVQQQRYAAAVNVLLSKQHMQRDRAALAAALQQRRQQVQVQQAALVQQVAAATNRASEDSSRMSFDQAGLGSRGGSLDLMGTPRASLDAAYPGSMMPSYSGSYSGQFYSGQLSSVPEQFPMINAPAPTPSWNGAGRYSFDSAADRLSQDMQRMSFDAAARVAPQPTANPYASSFFAAEPAQLSAPAATGMAERRALSLPPLLTPVRTSAPAKNPGLEEREALDAAAAAQQQLLGGTVLHRLQPAALLCIAVLIAAACSLPRCAGQQDTGQGGGTAAAAHPAARCAAQEQAGQGGSSNATHHPSAKKKAPWRPPKHRPCKPDDARCVALRDHICDPYFVNVTDKCTFVNTNKHCSEDVHHVAYLPLFYCRPPGDARVFVALAGLLWMAVLFWAMSKVAEDFLVPALEYLAGWLRLAPDVAGVTLFAFASGAPDLFTQIAAVAVGGRVDQELAISATLGAGLFIVAVIMSIVVLVGGKPAQEGAPPEEIADRRAFVRDAVAYLLSLLALLALMLRGTFTAWEAGLLLLGYGAYLATCLLTSRGGSTGGHRHAYLAVAPSQQQLGDGGGEASAVGTSQHGGAQLNGVVVAPAAPEAVMLRSPLHTPRAQVELVNRAGGGQPQHKPLHAHSREPSQSGSRPASHARDKLYTELAAPWQQQQDQHQQQRQLVDGNGMQETELAALVSATPASDALPGLPDLPGLPGVSPRGRLPHGGGGRMQRVLQTASLGLEELLHIKGKSGPRLWLSVAMAPLALLLHATMPALHAGTYTSFYALVLALCAPLFALLSTELYPHHLSTLTFLLVWLGAAAALLALTLAVPPGSGGPSGAAHGAAGGAAAAAGGTAAAGAAGGCSPLAAGGVAWPGSPLGAGRMLRQQSGPAPGSSASGGALAGPCWQACGVRRPRRHVALALVASLQCMLWMSLAADELVALFQAIGRIVDVSQDLLGATVLAWGEAVPELVATLSLARSGQATMAIAAVFGGPIFNVLIAWAGPTLVAALRHHGPMPYRLSPGVGVLVVFTLVVLTFLLAAMPLAFRWRLDRRAAWAVLGIYGVSQVLFLAAEAGGG</sequence>
<keyword evidence="12" id="KW-0539">Nucleus</keyword>
<feature type="transmembrane region" description="Helical" evidence="15">
    <location>
        <begin position="1689"/>
        <end position="1708"/>
    </location>
</feature>
<dbReference type="SMART" id="SM00356">
    <property type="entry name" value="ZnF_C3H1"/>
    <property type="match status" value="2"/>
</dbReference>
<evidence type="ECO:0000256" key="8">
    <source>
        <dbReference type="ARBA" id="ARBA00023053"/>
    </source>
</evidence>
<evidence type="ECO:0000256" key="7">
    <source>
        <dbReference type="ARBA" id="ARBA00023002"/>
    </source>
</evidence>
<feature type="compositionally biased region" description="Gly residues" evidence="14">
    <location>
        <begin position="603"/>
        <end position="614"/>
    </location>
</feature>
<keyword evidence="12 13" id="KW-0479">Metal-binding</keyword>
<dbReference type="InterPro" id="IPR044880">
    <property type="entry name" value="NCX_ion-bd_dom_sf"/>
</dbReference>
<dbReference type="Proteomes" id="UP000239649">
    <property type="component" value="Unassembled WGS sequence"/>
</dbReference>
<feature type="region of interest" description="Disordered" evidence="14">
    <location>
        <begin position="921"/>
        <end position="944"/>
    </location>
</feature>
<feature type="zinc finger region" description="C3H1-type" evidence="13">
    <location>
        <begin position="792"/>
        <end position="820"/>
    </location>
</feature>
<keyword evidence="12" id="KW-0507">mRNA processing</keyword>
<evidence type="ECO:0000313" key="17">
    <source>
        <dbReference type="EMBL" id="PSC70827.1"/>
    </source>
</evidence>
<feature type="region of interest" description="Disordered" evidence="14">
    <location>
        <begin position="1479"/>
        <end position="1514"/>
    </location>
</feature>
<dbReference type="InterPro" id="IPR006620">
    <property type="entry name" value="Pro_4_hyd_alph"/>
</dbReference>
<evidence type="ECO:0000256" key="5">
    <source>
        <dbReference type="ARBA" id="ARBA00022964"/>
    </source>
</evidence>
<keyword evidence="13" id="KW-0863">Zinc-finger</keyword>
<feature type="transmembrane region" description="Helical" evidence="15">
    <location>
        <begin position="1646"/>
        <end position="1669"/>
    </location>
</feature>
<feature type="compositionally biased region" description="Low complexity" evidence="14">
    <location>
        <begin position="358"/>
        <end position="368"/>
    </location>
</feature>
<keyword evidence="12" id="KW-0747">Spliceosome</keyword>
<dbReference type="OrthoDB" id="407410at2759"/>
<dbReference type="InterPro" id="IPR044862">
    <property type="entry name" value="Pro_4_hyd_alph_FE2OG_OXY"/>
</dbReference>
<dbReference type="Pfam" id="PF04502">
    <property type="entry name" value="Saf4_Yju2"/>
    <property type="match status" value="1"/>
</dbReference>
<comment type="caution">
    <text evidence="17">The sequence shown here is derived from an EMBL/GenBank/DDBJ whole genome shotgun (WGS) entry which is preliminary data.</text>
</comment>
<feature type="transmembrane region" description="Helical" evidence="15">
    <location>
        <begin position="2207"/>
        <end position="2226"/>
    </location>
</feature>
<evidence type="ECO:0000256" key="10">
    <source>
        <dbReference type="ARBA" id="ARBA00023201"/>
    </source>
</evidence>
<protein>
    <recommendedName>
        <fullName evidence="12">Splicing factor YJU2</fullName>
    </recommendedName>
</protein>
<feature type="region of interest" description="Disordered" evidence="14">
    <location>
        <begin position="709"/>
        <end position="738"/>
    </location>
</feature>
<dbReference type="EMBL" id="LHPF02000017">
    <property type="protein sequence ID" value="PSC70827.1"/>
    <property type="molecule type" value="Genomic_DNA"/>
</dbReference>
<feature type="transmembrane region" description="Helical" evidence="15">
    <location>
        <begin position="1963"/>
        <end position="1980"/>
    </location>
</feature>
<comment type="similarity">
    <text evidence="11">Belongs to the Ca(2+):cation antiporter (CaCA) (TC 2.A.19) family. Cation/calcium exchanger (CCX) subfamily.</text>
</comment>
<feature type="region of interest" description="Disordered" evidence="14">
    <location>
        <begin position="593"/>
        <end position="618"/>
    </location>
</feature>
<dbReference type="Pfam" id="PF13640">
    <property type="entry name" value="2OG-FeII_Oxy_3"/>
    <property type="match status" value="1"/>
</dbReference>
<feature type="transmembrane region" description="Helical" evidence="15">
    <location>
        <begin position="2032"/>
        <end position="2056"/>
    </location>
</feature>
<comment type="subcellular location">
    <subcellularLocation>
        <location evidence="2">Membrane</location>
        <topology evidence="2">Multi-pass membrane protein</topology>
    </subcellularLocation>
    <subcellularLocation>
        <location evidence="12">Nucleus</location>
    </subcellularLocation>
</comment>
<feature type="binding site" evidence="12">
    <location>
        <position position="29"/>
    </location>
    <ligand>
        <name>Zn(2+)</name>
        <dbReference type="ChEBI" id="CHEBI:29105"/>
    </ligand>
</feature>
<evidence type="ECO:0000256" key="14">
    <source>
        <dbReference type="SAM" id="MobiDB-lite"/>
    </source>
</evidence>
<feature type="compositionally biased region" description="Low complexity" evidence="14">
    <location>
        <begin position="304"/>
        <end position="326"/>
    </location>
</feature>
<keyword evidence="8" id="KW-0915">Sodium</keyword>
<dbReference type="GO" id="GO:0051213">
    <property type="term" value="F:dioxygenase activity"/>
    <property type="evidence" value="ECO:0007669"/>
    <property type="project" value="UniProtKB-KW"/>
</dbReference>
<keyword evidence="7" id="KW-0560">Oxidoreductase</keyword>
<evidence type="ECO:0000256" key="1">
    <source>
        <dbReference type="ARBA" id="ARBA00001961"/>
    </source>
</evidence>
<evidence type="ECO:0000256" key="4">
    <source>
        <dbReference type="ARBA" id="ARBA00022692"/>
    </source>
</evidence>
<feature type="region of interest" description="Disordered" evidence="14">
    <location>
        <begin position="286"/>
        <end position="339"/>
    </location>
</feature>
<evidence type="ECO:0000256" key="11">
    <source>
        <dbReference type="ARBA" id="ARBA00038187"/>
    </source>
</evidence>
<feature type="domain" description="C3H1-type" evidence="16">
    <location>
        <begin position="792"/>
        <end position="820"/>
    </location>
</feature>
<feature type="region of interest" description="Disordered" evidence="14">
    <location>
        <begin position="353"/>
        <end position="378"/>
    </location>
</feature>
<dbReference type="STRING" id="554055.A0A2P6V9Q7"/>
<feature type="transmembrane region" description="Helical" evidence="15">
    <location>
        <begin position="1714"/>
        <end position="1734"/>
    </location>
</feature>
<evidence type="ECO:0000256" key="9">
    <source>
        <dbReference type="ARBA" id="ARBA00023136"/>
    </source>
</evidence>
<keyword evidence="6 15" id="KW-1133">Transmembrane helix</keyword>
<keyword evidence="9 15" id="KW-0472">Membrane</keyword>
<feature type="transmembrane region" description="Helical" evidence="15">
    <location>
        <begin position="1937"/>
        <end position="1957"/>
    </location>
</feature>
<feature type="transmembrane region" description="Helical" evidence="15">
    <location>
        <begin position="1992"/>
        <end position="2012"/>
    </location>
</feature>
<comment type="function">
    <text evidence="12">Part of the spliceosome which catalyzes two sequential transesterification reactions, first the excision of the non-coding intron from pre-mRNA and then the ligation of the coding exons to form the mature mRNA. Plays a role in stabilizing the structure of the spliceosome catalytic core and docking of the branch helix into the active site, producing 5'-exon and lariat intron-3'-intermediates.</text>
</comment>
<evidence type="ECO:0000256" key="12">
    <source>
        <dbReference type="HAMAP-Rule" id="MF_03226"/>
    </source>
</evidence>
<dbReference type="Pfam" id="PF25512">
    <property type="entry name" value="zf-CCCH_AtC3H23"/>
    <property type="match status" value="1"/>
</dbReference>
<name>A0A2P6V9Q7_9CHLO</name>
<reference evidence="17 18" key="1">
    <citation type="journal article" date="2018" name="Plant J.">
        <title>Genome sequences of Chlorella sorokiniana UTEX 1602 and Micractinium conductrix SAG 241.80: implications to maltose excretion by a green alga.</title>
        <authorList>
            <person name="Arriola M.B."/>
            <person name="Velmurugan N."/>
            <person name="Zhang Y."/>
            <person name="Plunkett M.H."/>
            <person name="Hondzo H."/>
            <person name="Barney B.M."/>
        </authorList>
    </citation>
    <scope>NUCLEOTIDE SEQUENCE [LARGE SCALE GENOMIC DNA]</scope>
    <source>
        <strain evidence="17 18">SAG 241.80</strain>
    </source>
</reference>
<dbReference type="InterPro" id="IPR004837">
    <property type="entry name" value="NaCa_Exmemb"/>
</dbReference>
<organism evidence="17 18">
    <name type="scientific">Micractinium conductrix</name>
    <dbReference type="NCBI Taxonomy" id="554055"/>
    <lineage>
        <taxon>Eukaryota</taxon>
        <taxon>Viridiplantae</taxon>
        <taxon>Chlorophyta</taxon>
        <taxon>core chlorophytes</taxon>
        <taxon>Trebouxiophyceae</taxon>
        <taxon>Chlorellales</taxon>
        <taxon>Chlorellaceae</taxon>
        <taxon>Chlorella clade</taxon>
        <taxon>Micractinium</taxon>
    </lineage>
</organism>
<dbReference type="GO" id="GO:0008270">
    <property type="term" value="F:zinc ion binding"/>
    <property type="evidence" value="ECO:0007669"/>
    <property type="project" value="UniProtKB-KW"/>
</dbReference>
<evidence type="ECO:0000256" key="6">
    <source>
        <dbReference type="ARBA" id="ARBA00022989"/>
    </source>
</evidence>
<dbReference type="Gene3D" id="2.60.120.620">
    <property type="entry name" value="q2cbj1_9rhob like domain"/>
    <property type="match status" value="1"/>
</dbReference>
<dbReference type="Pfam" id="PF01699">
    <property type="entry name" value="Na_Ca_ex"/>
    <property type="match status" value="2"/>
</dbReference>
<keyword evidence="12" id="KW-0508">mRNA splicing</keyword>
<keyword evidence="10" id="KW-0406">Ion transport</keyword>
<feature type="compositionally biased region" description="Gly residues" evidence="14">
    <location>
        <begin position="369"/>
        <end position="378"/>
    </location>
</feature>
<feature type="compositionally biased region" description="Low complexity" evidence="14">
    <location>
        <begin position="1126"/>
        <end position="1166"/>
    </location>
</feature>
<gene>
    <name evidence="17" type="ORF">C2E20_5760</name>
</gene>
<keyword evidence="4 15" id="KW-0812">Transmembrane</keyword>
<proteinExistence type="inferred from homology"/>
<evidence type="ECO:0000256" key="15">
    <source>
        <dbReference type="SAM" id="Phobius"/>
    </source>
</evidence>
<evidence type="ECO:0000259" key="16">
    <source>
        <dbReference type="PROSITE" id="PS50103"/>
    </source>
</evidence>
<evidence type="ECO:0000256" key="2">
    <source>
        <dbReference type="ARBA" id="ARBA00004141"/>
    </source>
</evidence>
<dbReference type="GO" id="GO:0005506">
    <property type="term" value="F:iron ion binding"/>
    <property type="evidence" value="ECO:0007669"/>
    <property type="project" value="InterPro"/>
</dbReference>
<dbReference type="PROSITE" id="PS50103">
    <property type="entry name" value="ZF_C3H1"/>
    <property type="match status" value="1"/>
</dbReference>
<feature type="binding site" evidence="12">
    <location>
        <position position="26"/>
    </location>
    <ligand>
        <name>Zn(2+)</name>
        <dbReference type="ChEBI" id="CHEBI:29105"/>
    </ligand>
</feature>
<dbReference type="GO" id="GO:0016705">
    <property type="term" value="F:oxidoreductase activity, acting on paired donors, with incorporation or reduction of molecular oxygen"/>
    <property type="evidence" value="ECO:0007669"/>
    <property type="project" value="InterPro"/>
</dbReference>
<dbReference type="GO" id="GO:0071006">
    <property type="term" value="C:U2-type catalytic step 1 spliceosome"/>
    <property type="evidence" value="ECO:0007669"/>
    <property type="project" value="UniProtKB-UniRule"/>
</dbReference>
<feature type="compositionally biased region" description="Low complexity" evidence="14">
    <location>
        <begin position="1103"/>
        <end position="1112"/>
    </location>
</feature>
<dbReference type="InterPro" id="IPR043701">
    <property type="entry name" value="Yju2"/>
</dbReference>
<keyword evidence="12 13" id="KW-0862">Zinc</keyword>
<feature type="region of interest" description="Disordered" evidence="14">
    <location>
        <begin position="1006"/>
        <end position="1054"/>
    </location>
</feature>
<keyword evidence="5" id="KW-0223">Dioxygenase</keyword>
<keyword evidence="18" id="KW-1185">Reference proteome</keyword>
<dbReference type="GO" id="GO:0016020">
    <property type="term" value="C:membrane"/>
    <property type="evidence" value="ECO:0007669"/>
    <property type="project" value="UniProtKB-SubCell"/>
</dbReference>
<dbReference type="GO" id="GO:0006814">
    <property type="term" value="P:sodium ion transport"/>
    <property type="evidence" value="ECO:0007669"/>
    <property type="project" value="UniProtKB-KW"/>
</dbReference>
<dbReference type="GO" id="GO:0000349">
    <property type="term" value="P:generation of catalytic spliceosome for first transesterification step"/>
    <property type="evidence" value="ECO:0007669"/>
    <property type="project" value="UniProtKB-UniRule"/>
</dbReference>
<comment type="subunit">
    <text evidence="12">Component of the spliceosome. Present in the activated B complex, the catalytically activated B* complex which catalyzes the branching, the catalytic step 1 C complex catalyzing the exon ligation, and the postcatalytic P complex containing the ligated exons (mRNA) and the excised lariat intron.</text>
</comment>
<feature type="transmembrane region" description="Helical" evidence="15">
    <location>
        <begin position="1601"/>
        <end position="1626"/>
    </location>
</feature>
<feature type="binding site" evidence="12">
    <location>
        <position position="66"/>
    </location>
    <ligand>
        <name>Zn(2+)</name>
        <dbReference type="ChEBI" id="CHEBI:29105"/>
    </ligand>
</feature>
<evidence type="ECO:0000256" key="3">
    <source>
        <dbReference type="ARBA" id="ARBA00022448"/>
    </source>
</evidence>
<dbReference type="InterPro" id="IPR000571">
    <property type="entry name" value="Znf_CCCH"/>
</dbReference>
<feature type="compositionally biased region" description="Basic residues" evidence="14">
    <location>
        <begin position="1498"/>
        <end position="1513"/>
    </location>
</feature>
<dbReference type="Gene3D" id="1.20.1420.30">
    <property type="entry name" value="NCX, central ion-binding region"/>
    <property type="match status" value="2"/>
</dbReference>
<feature type="transmembrane region" description="Helical" evidence="15">
    <location>
        <begin position="1570"/>
        <end position="1589"/>
    </location>
</feature>
<feature type="binding site" evidence="12">
    <location>
        <position position="63"/>
    </location>
    <ligand>
        <name>Zn(2+)</name>
        <dbReference type="ChEBI" id="CHEBI:29105"/>
    </ligand>
</feature>
<dbReference type="HAMAP" id="MF_03226">
    <property type="entry name" value="YJU2"/>
    <property type="match status" value="1"/>
</dbReference>